<dbReference type="InterPro" id="IPR011855">
    <property type="entry name" value="Phgtail_TP901_1"/>
</dbReference>
<dbReference type="EMBL" id="LDQA01000011">
    <property type="protein sequence ID" value="KTR07335.1"/>
    <property type="molecule type" value="Genomic_DNA"/>
</dbReference>
<dbReference type="AlphaFoldDB" id="A0A175RU78"/>
<protein>
    <recommendedName>
        <fullName evidence="3">Phage tail protein</fullName>
    </recommendedName>
</protein>
<reference evidence="1 2" key="1">
    <citation type="journal article" date="2016" name="Front. Microbiol.">
        <title>Genomic Resource of Rice Seed Associated Bacteria.</title>
        <authorList>
            <person name="Midha S."/>
            <person name="Bansal K."/>
            <person name="Sharma S."/>
            <person name="Kumar N."/>
            <person name="Patil P.P."/>
            <person name="Chaudhry V."/>
            <person name="Patil P.B."/>
        </authorList>
    </citation>
    <scope>NUCLEOTIDE SEQUENCE [LARGE SCALE GENOMIC DNA]</scope>
    <source>
        <strain evidence="1 2">NS365</strain>
    </source>
</reference>
<dbReference type="RefSeq" id="WP_058599098.1">
    <property type="nucleotide sequence ID" value="NZ_LDQA01000011.1"/>
</dbReference>
<accession>A0A175RU78</accession>
<organism evidence="1 2">
    <name type="scientific">Aureimonas ureilytica</name>
    <dbReference type="NCBI Taxonomy" id="401562"/>
    <lineage>
        <taxon>Bacteria</taxon>
        <taxon>Pseudomonadati</taxon>
        <taxon>Pseudomonadota</taxon>
        <taxon>Alphaproteobacteria</taxon>
        <taxon>Hyphomicrobiales</taxon>
        <taxon>Aurantimonadaceae</taxon>
        <taxon>Aureimonas</taxon>
    </lineage>
</organism>
<evidence type="ECO:0008006" key="3">
    <source>
        <dbReference type="Google" id="ProtNLM"/>
    </source>
</evidence>
<comment type="caution">
    <text evidence="1">The sequence shown here is derived from an EMBL/GenBank/DDBJ whole genome shotgun (WGS) entry which is preliminary data.</text>
</comment>
<gene>
    <name evidence="1" type="ORF">NS365_04565</name>
</gene>
<proteinExistence type="predicted"/>
<evidence type="ECO:0000313" key="1">
    <source>
        <dbReference type="EMBL" id="KTR07335.1"/>
    </source>
</evidence>
<dbReference type="Pfam" id="PF06199">
    <property type="entry name" value="Phage_tail_2"/>
    <property type="match status" value="1"/>
</dbReference>
<sequence length="145" mass="15872">MAQPQTMRFGKFRVLLGNGATPEVFTAPCGFTSRSFSRSKELTDVTVPDCDDPDAPSHVARDVRSLSSSISGSGILAKSALPVWEKAFESTESVNCRVEMDWGATKITYEQRFHISSMELTADDGARVQLSIQMESDGAFKRTEA</sequence>
<evidence type="ECO:0000313" key="2">
    <source>
        <dbReference type="Proteomes" id="UP000078529"/>
    </source>
</evidence>
<keyword evidence="2" id="KW-1185">Reference proteome</keyword>
<name>A0A175RU78_9HYPH</name>
<dbReference type="Proteomes" id="UP000078529">
    <property type="component" value="Unassembled WGS sequence"/>
</dbReference>
<dbReference type="PATRIC" id="fig|401562.4.peg.468"/>